<evidence type="ECO:0000313" key="1">
    <source>
        <dbReference type="EMBL" id="JAE30191.1"/>
    </source>
</evidence>
<protein>
    <submittedName>
        <fullName evidence="1">Uncharacterized protein</fullName>
    </submittedName>
</protein>
<reference evidence="1" key="2">
    <citation type="journal article" date="2015" name="Data Brief">
        <title>Shoot transcriptome of the giant reed, Arundo donax.</title>
        <authorList>
            <person name="Barrero R.A."/>
            <person name="Guerrero F.D."/>
            <person name="Moolhuijzen P."/>
            <person name="Goolsby J.A."/>
            <person name="Tidwell J."/>
            <person name="Bellgard S.E."/>
            <person name="Bellgard M.I."/>
        </authorList>
    </citation>
    <scope>NUCLEOTIDE SEQUENCE</scope>
    <source>
        <tissue evidence="1">Shoot tissue taken approximately 20 cm above the soil surface</tissue>
    </source>
</reference>
<reference evidence="1" key="1">
    <citation type="submission" date="2014-09" db="EMBL/GenBank/DDBJ databases">
        <authorList>
            <person name="Magalhaes I.L.F."/>
            <person name="Oliveira U."/>
            <person name="Santos F.R."/>
            <person name="Vidigal T.H.D.A."/>
            <person name="Brescovit A.D."/>
            <person name="Santos A.J."/>
        </authorList>
    </citation>
    <scope>NUCLEOTIDE SEQUENCE</scope>
    <source>
        <tissue evidence="1">Shoot tissue taken approximately 20 cm above the soil surface</tissue>
    </source>
</reference>
<sequence length="50" mass="5741">MFSVLGGFSFLSIELSPGMQGCKQLFLFGYFVCYWDDKDHCCCHCFCGRL</sequence>
<organism evidence="1">
    <name type="scientific">Arundo donax</name>
    <name type="common">Giant reed</name>
    <name type="synonym">Donax arundinaceus</name>
    <dbReference type="NCBI Taxonomy" id="35708"/>
    <lineage>
        <taxon>Eukaryota</taxon>
        <taxon>Viridiplantae</taxon>
        <taxon>Streptophyta</taxon>
        <taxon>Embryophyta</taxon>
        <taxon>Tracheophyta</taxon>
        <taxon>Spermatophyta</taxon>
        <taxon>Magnoliopsida</taxon>
        <taxon>Liliopsida</taxon>
        <taxon>Poales</taxon>
        <taxon>Poaceae</taxon>
        <taxon>PACMAD clade</taxon>
        <taxon>Arundinoideae</taxon>
        <taxon>Arundineae</taxon>
        <taxon>Arundo</taxon>
    </lineage>
</organism>
<proteinExistence type="predicted"/>
<dbReference type="AlphaFoldDB" id="A0A0A9H5R5"/>
<name>A0A0A9H5R5_ARUDO</name>
<accession>A0A0A9H5R5</accession>
<dbReference type="EMBL" id="GBRH01167705">
    <property type="protein sequence ID" value="JAE30191.1"/>
    <property type="molecule type" value="Transcribed_RNA"/>
</dbReference>